<accession>A0A8U0A5B0</accession>
<dbReference type="GeneID" id="71928992"/>
<dbReference type="AlphaFoldDB" id="A0A8U0A5B0"/>
<geneLocation type="plasmid" evidence="2 3">
    <name>unnamed1</name>
</geneLocation>
<dbReference type="Proteomes" id="UP000831768">
    <property type="component" value="Plasmid unnamed1"/>
</dbReference>
<evidence type="ECO:0000256" key="1">
    <source>
        <dbReference type="SAM" id="MobiDB-lite"/>
    </source>
</evidence>
<feature type="region of interest" description="Disordered" evidence="1">
    <location>
        <begin position="393"/>
        <end position="423"/>
    </location>
</feature>
<proteinExistence type="predicted"/>
<feature type="compositionally biased region" description="Basic and acidic residues" evidence="1">
    <location>
        <begin position="403"/>
        <end position="414"/>
    </location>
</feature>
<evidence type="ECO:0000313" key="3">
    <source>
        <dbReference type="Proteomes" id="UP000831768"/>
    </source>
</evidence>
<dbReference type="EMBL" id="CP096020">
    <property type="protein sequence ID" value="UPM44375.1"/>
    <property type="molecule type" value="Genomic_DNA"/>
</dbReference>
<dbReference type="RefSeq" id="WP_247995029.1">
    <property type="nucleotide sequence ID" value="NZ_CP096020.1"/>
</dbReference>
<dbReference type="KEGG" id="haad:MW046_13055"/>
<gene>
    <name evidence="2" type="ORF">MW046_13055</name>
</gene>
<reference evidence="2" key="1">
    <citation type="submission" date="2022-04" db="EMBL/GenBank/DDBJ databases">
        <title>Halocatena sp. nov., isolated from a salt lake.</title>
        <authorList>
            <person name="Cui H.-L."/>
        </authorList>
    </citation>
    <scope>NUCLEOTIDE SEQUENCE</scope>
    <source>
        <strain evidence="2">AD-1</strain>
        <plasmid evidence="2">unnamed1</plasmid>
    </source>
</reference>
<protein>
    <recommendedName>
        <fullName evidence="4">CHAT domain-containing protein</fullName>
    </recommendedName>
</protein>
<keyword evidence="3" id="KW-1185">Reference proteome</keyword>
<keyword evidence="2" id="KW-0614">Plasmid</keyword>
<organism evidence="2 3">
    <name type="scientific">Halocatena salina</name>
    <dbReference type="NCBI Taxonomy" id="2934340"/>
    <lineage>
        <taxon>Archaea</taxon>
        <taxon>Methanobacteriati</taxon>
        <taxon>Methanobacteriota</taxon>
        <taxon>Stenosarchaea group</taxon>
        <taxon>Halobacteria</taxon>
        <taxon>Halobacteriales</taxon>
        <taxon>Natronomonadaceae</taxon>
        <taxon>Halocatena</taxon>
    </lineage>
</organism>
<evidence type="ECO:0008006" key="4">
    <source>
        <dbReference type="Google" id="ProtNLM"/>
    </source>
</evidence>
<evidence type="ECO:0000313" key="2">
    <source>
        <dbReference type="EMBL" id="UPM44375.1"/>
    </source>
</evidence>
<name>A0A8U0A5B0_9EURY</name>
<sequence length="718" mass="79733">MSLPTCCDDIRVDVSRKPPALELIDDIQGVSTTLLTSHIPNPTQCTTDMFLFPVEVAYELTPLVLWTGKLHPVAVRNSNKSIVAEIKGDESDSLPSGQYTIDIMSIEMKVYLVVDGPVTIRSESDRGRIIDCSDANTVRFGLRSFHELPAATVTTTDRPYDVMRAFSCLGSALKTTSCERSFPTLRGHPPLFERGERFQAPANLERTEETASVRIEVPPSLEAIYPIAPLAYYLNAIVRPGDTPRIVTADTTHPLDRGDGLEAGAARLLKRVFTLDCITRTEGFYPFPLKERATLEERLLDAGLEIDFATLYEQPLVERLDEYVSIPFDLFDDLVPRWPLTADVRPLGKHIPFLPFVVQSLGTIRCLPLSCQRWTGSISPVIEEFCRQTPNDECSIQDNDDESTVRGDRSRSSEDADFPTNIYTPPETDSITQLWLADGYPLQGAKPTIDSLKRRFDTSSIDEYEVAVVSNDTEMRAESNVTELYGQREQITFDVTMYEDLSRSELRDVFTKSYDLVHYVGHVDAEGLQCTDGWLDAHTLETVETRMFVLNGCRSYFQGRSLVDAGANGGMCTLSNIANTAATRIGRTVARLLNVGFTLGGALGLINEESLAGQQYMIVGDPSTAVVWNPQDAPRLVELTPTSDEDAFVADLQTYAANQSLIGSLYLPSVVDSDMYYIGSSNITEFTVSEETAVEFLQEDRFPARIDGSLVWSDVTKL</sequence>